<reference evidence="12 13" key="1">
    <citation type="submission" date="2020-12" db="EMBL/GenBank/DDBJ databases">
        <title>Metabolic potential, ecology and presence of endohyphal bacteria is reflected in genomic diversity of Mucoromycotina.</title>
        <authorList>
            <person name="Muszewska A."/>
            <person name="Okrasinska A."/>
            <person name="Steczkiewicz K."/>
            <person name="Drgas O."/>
            <person name="Orlowska M."/>
            <person name="Perlinska-Lenart U."/>
            <person name="Aleksandrzak-Piekarczyk T."/>
            <person name="Szatraj K."/>
            <person name="Zielenkiewicz U."/>
            <person name="Pilsyk S."/>
            <person name="Malc E."/>
            <person name="Mieczkowski P."/>
            <person name="Kruszewska J.S."/>
            <person name="Biernat P."/>
            <person name="Pawlowska J."/>
        </authorList>
    </citation>
    <scope>NUCLEOTIDE SEQUENCE [LARGE SCALE GENOMIC DNA]</scope>
    <source>
        <strain evidence="12 13">CBS 142.35</strain>
    </source>
</reference>
<evidence type="ECO:0000256" key="9">
    <source>
        <dbReference type="PROSITE-ProRule" id="PRU00035"/>
    </source>
</evidence>
<dbReference type="GO" id="GO:0016586">
    <property type="term" value="C:RSC-type complex"/>
    <property type="evidence" value="ECO:0007669"/>
    <property type="project" value="InterPro"/>
</dbReference>
<dbReference type="PROSITE" id="PS50014">
    <property type="entry name" value="BROMODOMAIN_2"/>
    <property type="match status" value="2"/>
</dbReference>
<dbReference type="SMART" id="SM00297">
    <property type="entry name" value="BROMO"/>
    <property type="match status" value="2"/>
</dbReference>
<keyword evidence="3" id="KW-0156">Chromatin regulator</keyword>
<evidence type="ECO:0000259" key="11">
    <source>
        <dbReference type="PROSITE" id="PS50014"/>
    </source>
</evidence>
<feature type="compositionally biased region" description="Basic and acidic residues" evidence="10">
    <location>
        <begin position="373"/>
        <end position="383"/>
    </location>
</feature>
<keyword evidence="13" id="KW-1185">Reference proteome</keyword>
<dbReference type="SUPFAM" id="SSF48403">
    <property type="entry name" value="Ankyrin repeat"/>
    <property type="match status" value="1"/>
</dbReference>
<evidence type="ECO:0000256" key="2">
    <source>
        <dbReference type="ARBA" id="ARBA00022737"/>
    </source>
</evidence>
<evidence type="ECO:0000256" key="8">
    <source>
        <dbReference type="PROSITE-ProRule" id="PRU00023"/>
    </source>
</evidence>
<feature type="region of interest" description="Disordered" evidence="10">
    <location>
        <begin position="336"/>
        <end position="418"/>
    </location>
</feature>
<dbReference type="PRINTS" id="PR00503">
    <property type="entry name" value="BROMODOMAIN"/>
</dbReference>
<comment type="subcellular location">
    <subcellularLocation>
        <location evidence="1">Nucleus</location>
    </subcellularLocation>
</comment>
<dbReference type="InterPro" id="IPR018359">
    <property type="entry name" value="Bromodomain_CS"/>
</dbReference>
<evidence type="ECO:0000256" key="10">
    <source>
        <dbReference type="SAM" id="MobiDB-lite"/>
    </source>
</evidence>
<feature type="repeat" description="ANK" evidence="8">
    <location>
        <begin position="256"/>
        <end position="284"/>
    </location>
</feature>
<dbReference type="InterPro" id="IPR001487">
    <property type="entry name" value="Bromodomain"/>
</dbReference>
<dbReference type="SUPFAM" id="SSF47370">
    <property type="entry name" value="Bromodomain"/>
    <property type="match status" value="2"/>
</dbReference>
<evidence type="ECO:0000256" key="5">
    <source>
        <dbReference type="ARBA" id="ARBA00023117"/>
    </source>
</evidence>
<dbReference type="InterPro" id="IPR036427">
    <property type="entry name" value="Bromodomain-like_sf"/>
</dbReference>
<feature type="non-terminal residue" evidence="12">
    <location>
        <position position="1"/>
    </location>
</feature>
<dbReference type="EMBL" id="JAEPRB010000195">
    <property type="protein sequence ID" value="KAG2219089.1"/>
    <property type="molecule type" value="Genomic_DNA"/>
</dbReference>
<keyword evidence="6" id="KW-0804">Transcription</keyword>
<feature type="domain" description="Bromo" evidence="11">
    <location>
        <begin position="448"/>
        <end position="518"/>
    </location>
</feature>
<feature type="domain" description="Bromo" evidence="11">
    <location>
        <begin position="38"/>
        <end position="108"/>
    </location>
</feature>
<dbReference type="PANTHER" id="PTHR16062">
    <property type="entry name" value="SWI/SNF-RELATED"/>
    <property type="match status" value="1"/>
</dbReference>
<feature type="compositionally biased region" description="Low complexity" evidence="10">
    <location>
        <begin position="384"/>
        <end position="401"/>
    </location>
</feature>
<dbReference type="Pfam" id="PF12796">
    <property type="entry name" value="Ank_2"/>
    <property type="match status" value="1"/>
</dbReference>
<evidence type="ECO:0000313" key="13">
    <source>
        <dbReference type="Proteomes" id="UP000646827"/>
    </source>
</evidence>
<keyword evidence="4" id="KW-0805">Transcription regulation</keyword>
<dbReference type="PROSITE" id="PS00633">
    <property type="entry name" value="BROMODOMAIN_1"/>
    <property type="match status" value="1"/>
</dbReference>
<keyword evidence="8" id="KW-0040">ANK repeat</keyword>
<dbReference type="CDD" id="cd04369">
    <property type="entry name" value="Bromodomain"/>
    <property type="match status" value="1"/>
</dbReference>
<dbReference type="Proteomes" id="UP000646827">
    <property type="component" value="Unassembled WGS sequence"/>
</dbReference>
<feature type="compositionally biased region" description="Low complexity" evidence="10">
    <location>
        <begin position="144"/>
        <end position="164"/>
    </location>
</feature>
<dbReference type="Gene3D" id="1.25.40.20">
    <property type="entry name" value="Ankyrin repeat-containing domain"/>
    <property type="match status" value="1"/>
</dbReference>
<dbReference type="PROSITE" id="PS50297">
    <property type="entry name" value="ANK_REP_REGION"/>
    <property type="match status" value="1"/>
</dbReference>
<name>A0A8H7RWG9_9FUNG</name>
<keyword evidence="7" id="KW-0539">Nucleus</keyword>
<evidence type="ECO:0000256" key="6">
    <source>
        <dbReference type="ARBA" id="ARBA00023163"/>
    </source>
</evidence>
<dbReference type="PANTHER" id="PTHR16062:SF23">
    <property type="entry name" value="BROMO DOMAIN-CONTAINING PROTEIN"/>
    <property type="match status" value="1"/>
</dbReference>
<dbReference type="PROSITE" id="PS50088">
    <property type="entry name" value="ANK_REPEAT"/>
    <property type="match status" value="1"/>
</dbReference>
<keyword evidence="5 9" id="KW-0103">Bromodomain</keyword>
<dbReference type="InterPro" id="IPR036770">
    <property type="entry name" value="Ankyrin_rpt-contain_sf"/>
</dbReference>
<proteinExistence type="predicted"/>
<dbReference type="GO" id="GO:0006338">
    <property type="term" value="P:chromatin remodeling"/>
    <property type="evidence" value="ECO:0007669"/>
    <property type="project" value="InterPro"/>
</dbReference>
<protein>
    <recommendedName>
        <fullName evidence="11">Bromo domain-containing protein</fullName>
    </recommendedName>
</protein>
<dbReference type="InterPro" id="IPR037382">
    <property type="entry name" value="Rsc/polybromo"/>
</dbReference>
<feature type="compositionally biased region" description="Low complexity" evidence="10">
    <location>
        <begin position="358"/>
        <end position="372"/>
    </location>
</feature>
<gene>
    <name evidence="12" type="ORF">INT45_005820</name>
</gene>
<evidence type="ECO:0000313" key="12">
    <source>
        <dbReference type="EMBL" id="KAG2219089.1"/>
    </source>
</evidence>
<dbReference type="Gene3D" id="1.20.920.10">
    <property type="entry name" value="Bromodomain-like"/>
    <property type="match status" value="2"/>
</dbReference>
<feature type="region of interest" description="Disordered" evidence="10">
    <location>
        <begin position="123"/>
        <end position="165"/>
    </location>
</feature>
<keyword evidence="2" id="KW-0677">Repeat</keyword>
<dbReference type="Pfam" id="PF00439">
    <property type="entry name" value="Bromodomain"/>
    <property type="match status" value="2"/>
</dbReference>
<organism evidence="12 13">
    <name type="scientific">Circinella minor</name>
    <dbReference type="NCBI Taxonomy" id="1195481"/>
    <lineage>
        <taxon>Eukaryota</taxon>
        <taxon>Fungi</taxon>
        <taxon>Fungi incertae sedis</taxon>
        <taxon>Mucoromycota</taxon>
        <taxon>Mucoromycotina</taxon>
        <taxon>Mucoromycetes</taxon>
        <taxon>Mucorales</taxon>
        <taxon>Lichtheimiaceae</taxon>
        <taxon>Circinella</taxon>
    </lineage>
</organism>
<sequence>SHHIKIKEDEPELSPETVQSHCQQLYKLVEEYPDPDEPEYILSTLFLQLPSKRQYPDYYEVIKNPIALSNIKTKIDQKEYKSVSELKADIDLMVSNAKRYNIKESQVYQDAVKIHKLVKRWRPDDDKNNISTTSRRSSLKDKTSSSSPSSASGSSTSPSTTNGTKIKTVLKLPGGAFGNRQQQQPPPPQQQHVKAIRLKAVDKQSKKRTVTLQELMESIGRSDQNKTLELLEADPTINVNELLEVEMFGDKFKWGPLHAACFYGDVKICQALINRGANIELNDTWYSATPLGWAAFGDRDEVARFLVEKYNANRKAKNIHDQVPFDVVNDKNDPRWIGIFKGPFNQPQPQQPQPQQPQPTLQQQEPQPQQQEQPEKKSSEEKSQSPATVTSTTESPQPTTSGKKRRGRPPKSEIEEIRPVEEIDLHDFNPVEFMKDIFHACRVHTDNSGRLYSEIFEDLPDRKEYPDYYNVITDPRSLSMMENNMIHRRYPTLGAWWDDLKLVFENAMEYNEPGSRVFRDAKLLLRLINRLKDKTFARSGIPEKQEPAVMRLIVSNVPYEVDDRRRPPYKRPGSKPRSQTEERNTVTPTPEIHHLNHHPSQPPPPPMNMLIQPPLPPSSQLPLQQPIPQHIVVQQQTQSIPQHQPTPGMMNTPAGRSIIRPFMNGQPSSTPGMMNILGAISTNSAHPAFPTPDFVPLHPPPSSSSLHEMVSNGVSNEPTTMMMMNGQQPPLQMNEDPSNLSTSSTFFDMFNVDMRDLRPLKAIQLESSDKTLNTLLDGHVIGHSLTVSSKVDTITIKPILEQALLPEQQRISIAVLQNNNRLNMSGMEPSWQSAPLLRGLNTIKITVTANLTRAPNMMPDYRTQIYFLFITQTW</sequence>
<dbReference type="InterPro" id="IPR002110">
    <property type="entry name" value="Ankyrin_rpt"/>
</dbReference>
<evidence type="ECO:0000256" key="3">
    <source>
        <dbReference type="ARBA" id="ARBA00022853"/>
    </source>
</evidence>
<evidence type="ECO:0000256" key="4">
    <source>
        <dbReference type="ARBA" id="ARBA00023015"/>
    </source>
</evidence>
<dbReference type="SMART" id="SM00248">
    <property type="entry name" value="ANK"/>
    <property type="match status" value="2"/>
</dbReference>
<dbReference type="OrthoDB" id="6017at2759"/>
<dbReference type="AlphaFoldDB" id="A0A8H7RWG9"/>
<evidence type="ECO:0000256" key="7">
    <source>
        <dbReference type="ARBA" id="ARBA00023242"/>
    </source>
</evidence>
<evidence type="ECO:0000256" key="1">
    <source>
        <dbReference type="ARBA" id="ARBA00004123"/>
    </source>
</evidence>
<dbReference type="GO" id="GO:0003682">
    <property type="term" value="F:chromatin binding"/>
    <property type="evidence" value="ECO:0007669"/>
    <property type="project" value="TreeGrafter"/>
</dbReference>
<feature type="region of interest" description="Disordered" evidence="10">
    <location>
        <begin position="562"/>
        <end position="603"/>
    </location>
</feature>
<dbReference type="GO" id="GO:0006368">
    <property type="term" value="P:transcription elongation by RNA polymerase II"/>
    <property type="evidence" value="ECO:0007669"/>
    <property type="project" value="TreeGrafter"/>
</dbReference>
<accession>A0A8H7RWG9</accession>
<comment type="caution">
    <text evidence="12">The sequence shown here is derived from an EMBL/GenBank/DDBJ whole genome shotgun (WGS) entry which is preliminary data.</text>
</comment>